<dbReference type="InterPro" id="IPR023333">
    <property type="entry name" value="Proteasome_suB-type"/>
</dbReference>
<dbReference type="InterPro" id="IPR029055">
    <property type="entry name" value="Ntn_hydrolases_N"/>
</dbReference>
<evidence type="ECO:0000256" key="4">
    <source>
        <dbReference type="PIRNR" id="PIRNR001213"/>
    </source>
</evidence>
<dbReference type="PROSITE" id="PS51476">
    <property type="entry name" value="PROTEASOME_BETA_2"/>
    <property type="match status" value="1"/>
</dbReference>
<protein>
    <recommendedName>
        <fullName evidence="4">Proteasome subunit beta</fullName>
    </recommendedName>
</protein>
<dbReference type="InterPro" id="IPR016295">
    <property type="entry name" value="Proteasome_beta4"/>
</dbReference>
<dbReference type="GO" id="GO:0005634">
    <property type="term" value="C:nucleus"/>
    <property type="evidence" value="ECO:0007669"/>
    <property type="project" value="UniProtKB-SubCell"/>
</dbReference>
<name>A0A2V3IVC9_9FLOR</name>
<keyword evidence="6" id="KW-1185">Reference proteome</keyword>
<evidence type="ECO:0000256" key="1">
    <source>
        <dbReference type="ARBA" id="ARBA00022490"/>
    </source>
</evidence>
<dbReference type="PROSITE" id="PS00854">
    <property type="entry name" value="PROTEASOME_BETA_1"/>
    <property type="match status" value="1"/>
</dbReference>
<comment type="caution">
    <text evidence="5">The sequence shown here is derived from an EMBL/GenBank/DDBJ whole genome shotgun (WGS) entry which is preliminary data.</text>
</comment>
<reference evidence="5 6" key="1">
    <citation type="journal article" date="2018" name="Mol. Biol. Evol.">
        <title>Analysis of the draft genome of the red seaweed Gracilariopsis chorda provides insights into genome size evolution in Rhodophyta.</title>
        <authorList>
            <person name="Lee J."/>
            <person name="Yang E.C."/>
            <person name="Graf L."/>
            <person name="Yang J.H."/>
            <person name="Qiu H."/>
            <person name="Zel Zion U."/>
            <person name="Chan C.X."/>
            <person name="Stephens T.G."/>
            <person name="Weber A.P.M."/>
            <person name="Boo G.H."/>
            <person name="Boo S.M."/>
            <person name="Kim K.M."/>
            <person name="Shin Y."/>
            <person name="Jung M."/>
            <person name="Lee S.J."/>
            <person name="Yim H.S."/>
            <person name="Lee J.H."/>
            <person name="Bhattacharya D."/>
            <person name="Yoon H.S."/>
        </authorList>
    </citation>
    <scope>NUCLEOTIDE SEQUENCE [LARGE SCALE GENOMIC DNA]</scope>
    <source>
        <strain evidence="5 6">SKKU-2015</strain>
        <tissue evidence="5">Whole body</tissue>
    </source>
</reference>
<keyword evidence="2 4" id="KW-0647">Proteasome</keyword>
<evidence type="ECO:0000256" key="3">
    <source>
        <dbReference type="ARBA" id="ARBA00023242"/>
    </source>
</evidence>
<dbReference type="PANTHER" id="PTHR32194:SF6">
    <property type="entry name" value="PROTEASOME SUBUNIT BETA"/>
    <property type="match status" value="1"/>
</dbReference>
<dbReference type="PANTHER" id="PTHR32194">
    <property type="entry name" value="METALLOPROTEASE TLDD"/>
    <property type="match status" value="1"/>
</dbReference>
<dbReference type="STRING" id="448386.A0A2V3IVC9"/>
<dbReference type="AlphaFoldDB" id="A0A2V3IVC9"/>
<dbReference type="GO" id="GO:0005737">
    <property type="term" value="C:cytoplasm"/>
    <property type="evidence" value="ECO:0007669"/>
    <property type="project" value="UniProtKB-SubCell"/>
</dbReference>
<evidence type="ECO:0000313" key="5">
    <source>
        <dbReference type="EMBL" id="PXF46045.1"/>
    </source>
</evidence>
<dbReference type="GO" id="GO:0051603">
    <property type="term" value="P:proteolysis involved in protein catabolic process"/>
    <property type="evidence" value="ECO:0007669"/>
    <property type="project" value="InterPro"/>
</dbReference>
<accession>A0A2V3IVC9</accession>
<dbReference type="PIRSF" id="PIRSF001213">
    <property type="entry name" value="Psome_endopept_beta"/>
    <property type="match status" value="1"/>
</dbReference>
<evidence type="ECO:0000256" key="2">
    <source>
        <dbReference type="ARBA" id="ARBA00022942"/>
    </source>
</evidence>
<dbReference type="GO" id="GO:0019774">
    <property type="term" value="C:proteasome core complex, beta-subunit complex"/>
    <property type="evidence" value="ECO:0007669"/>
    <property type="project" value="UniProtKB-UniRule"/>
</dbReference>
<dbReference type="Pfam" id="PF00227">
    <property type="entry name" value="Proteasome"/>
    <property type="match status" value="1"/>
</dbReference>
<dbReference type="SUPFAM" id="SSF56235">
    <property type="entry name" value="N-terminal nucleophile aminohydrolases (Ntn hydrolases)"/>
    <property type="match status" value="1"/>
</dbReference>
<sequence>MEKVIYVNETDAQRKPLLPSASSSVMSGLRLTAGVPLKDRDDSVLASAAGAPVKHTSRPIVTGSSVIAMRCKDGVVMATDTLASYGSLARFRQISRLYKATDHCVIGGGGDMSDFFELCETVRKETTLEYCYDDGHMITASAIHQMLARIMYNRRNKMDPYWNYMLVAGWQHGKPVLGYVDLVGSHFVSEVIATGYGEYLGLPLLRKAYREDITVEEGKKVLQQILTVLFYRDARTIDRIQIACVTEKGVEISEPTKLETEWSYKAFISGARASDVSTW</sequence>
<comment type="function">
    <text evidence="4">Non-catalytic component of the proteasome.</text>
</comment>
<evidence type="ECO:0000313" key="6">
    <source>
        <dbReference type="Proteomes" id="UP000247409"/>
    </source>
</evidence>
<comment type="subcellular location">
    <subcellularLocation>
        <location evidence="4">Cytoplasm</location>
    </subcellularLocation>
    <subcellularLocation>
        <location evidence="4">Nucleus</location>
    </subcellularLocation>
</comment>
<dbReference type="Gene3D" id="3.60.20.10">
    <property type="entry name" value="Glutamine Phosphoribosylpyrophosphate, subunit 1, domain 1"/>
    <property type="match status" value="1"/>
</dbReference>
<dbReference type="InterPro" id="IPR016050">
    <property type="entry name" value="Proteasome_bsu_CS"/>
</dbReference>
<keyword evidence="1 4" id="KW-0963">Cytoplasm</keyword>
<dbReference type="InterPro" id="IPR001353">
    <property type="entry name" value="Proteasome_sua/b"/>
</dbReference>
<gene>
    <name evidence="5" type="ORF">BWQ96_04220</name>
</gene>
<proteinExistence type="inferred from homology"/>
<organism evidence="5 6">
    <name type="scientific">Gracilariopsis chorda</name>
    <dbReference type="NCBI Taxonomy" id="448386"/>
    <lineage>
        <taxon>Eukaryota</taxon>
        <taxon>Rhodophyta</taxon>
        <taxon>Florideophyceae</taxon>
        <taxon>Rhodymeniophycidae</taxon>
        <taxon>Gracilariales</taxon>
        <taxon>Gracilariaceae</taxon>
        <taxon>Gracilariopsis</taxon>
    </lineage>
</organism>
<dbReference type="CDD" id="cd03760">
    <property type="entry name" value="proteasome_beta_type_4"/>
    <property type="match status" value="1"/>
</dbReference>
<dbReference type="OrthoDB" id="10248542at2759"/>
<dbReference type="Proteomes" id="UP000247409">
    <property type="component" value="Unassembled WGS sequence"/>
</dbReference>
<comment type="similarity">
    <text evidence="4">Belongs to the peptidase T1B family.</text>
</comment>
<keyword evidence="3 4" id="KW-0539">Nucleus</keyword>
<dbReference type="EMBL" id="NBIV01000046">
    <property type="protein sequence ID" value="PXF46045.1"/>
    <property type="molecule type" value="Genomic_DNA"/>
</dbReference>